<evidence type="ECO:0000313" key="3">
    <source>
        <dbReference type="EMBL" id="KAJ3678956.1"/>
    </source>
</evidence>
<keyword evidence="2" id="KW-0472">Membrane</keyword>
<dbReference type="Proteomes" id="UP001210211">
    <property type="component" value="Unassembled WGS sequence"/>
</dbReference>
<keyword evidence="4" id="KW-1185">Reference proteome</keyword>
<evidence type="ECO:0000256" key="2">
    <source>
        <dbReference type="SAM" id="Phobius"/>
    </source>
</evidence>
<dbReference type="AlphaFoldDB" id="A0AAD5W884"/>
<protein>
    <submittedName>
        <fullName evidence="3">Uncharacterized protein</fullName>
    </submittedName>
</protein>
<name>A0AAD5W884_9POAL</name>
<sequence>MRSQAVQNGMRSAVVVIGALAFGYLSFKIGFKPYLDQAQQELSRLEPAPDSSGTSDTSGCTEDRAAVVLKD</sequence>
<keyword evidence="2" id="KW-0812">Transmembrane</keyword>
<proteinExistence type="predicted"/>
<evidence type="ECO:0000313" key="4">
    <source>
        <dbReference type="Proteomes" id="UP001210211"/>
    </source>
</evidence>
<keyword evidence="2" id="KW-1133">Transmembrane helix</keyword>
<dbReference type="InterPro" id="IPR038944">
    <property type="entry name" value="OEP7-like"/>
</dbReference>
<feature type="compositionally biased region" description="Low complexity" evidence="1">
    <location>
        <begin position="50"/>
        <end position="59"/>
    </location>
</feature>
<dbReference type="PANTHER" id="PTHR33982:SF4">
    <property type="entry name" value="TRANSMEMBRANE PROTEIN"/>
    <property type="match status" value="1"/>
</dbReference>
<evidence type="ECO:0000256" key="1">
    <source>
        <dbReference type="SAM" id="MobiDB-lite"/>
    </source>
</evidence>
<gene>
    <name evidence="3" type="ORF">LUZ61_021120</name>
</gene>
<accession>A0AAD5W884</accession>
<organism evidence="3 4">
    <name type="scientific">Rhynchospora tenuis</name>
    <dbReference type="NCBI Taxonomy" id="198213"/>
    <lineage>
        <taxon>Eukaryota</taxon>
        <taxon>Viridiplantae</taxon>
        <taxon>Streptophyta</taxon>
        <taxon>Embryophyta</taxon>
        <taxon>Tracheophyta</taxon>
        <taxon>Spermatophyta</taxon>
        <taxon>Magnoliopsida</taxon>
        <taxon>Liliopsida</taxon>
        <taxon>Poales</taxon>
        <taxon>Cyperaceae</taxon>
        <taxon>Cyperoideae</taxon>
        <taxon>Rhynchosporeae</taxon>
        <taxon>Rhynchospora</taxon>
    </lineage>
</organism>
<comment type="caution">
    <text evidence="3">The sequence shown here is derived from an EMBL/GenBank/DDBJ whole genome shotgun (WGS) entry which is preliminary data.</text>
</comment>
<dbReference type="EMBL" id="JAMRDG010000020">
    <property type="protein sequence ID" value="KAJ3678956.1"/>
    <property type="molecule type" value="Genomic_DNA"/>
</dbReference>
<reference evidence="3 4" key="1">
    <citation type="journal article" date="2022" name="Cell">
        <title>Repeat-based holocentromeres influence genome architecture and karyotype evolution.</title>
        <authorList>
            <person name="Hofstatter P.G."/>
            <person name="Thangavel G."/>
            <person name="Lux T."/>
            <person name="Neumann P."/>
            <person name="Vondrak T."/>
            <person name="Novak P."/>
            <person name="Zhang M."/>
            <person name="Costa L."/>
            <person name="Castellani M."/>
            <person name="Scott A."/>
            <person name="Toegelov H."/>
            <person name="Fuchs J."/>
            <person name="Mata-Sucre Y."/>
            <person name="Dias Y."/>
            <person name="Vanzela A.L.L."/>
            <person name="Huettel B."/>
            <person name="Almeida C.C.S."/>
            <person name="Simkova H."/>
            <person name="Souza G."/>
            <person name="Pedrosa-Harand A."/>
            <person name="Macas J."/>
            <person name="Mayer K.F.X."/>
            <person name="Houben A."/>
            <person name="Marques A."/>
        </authorList>
    </citation>
    <scope>NUCLEOTIDE SEQUENCE [LARGE SCALE GENOMIC DNA]</scope>
    <source>
        <strain evidence="3">RhyTen1mFocal</strain>
    </source>
</reference>
<dbReference type="PANTHER" id="PTHR33982">
    <property type="entry name" value="OUTER ENVELOPE MEMBRANE PROTEIN 7-RELATED"/>
    <property type="match status" value="1"/>
</dbReference>
<feature type="transmembrane region" description="Helical" evidence="2">
    <location>
        <begin position="12"/>
        <end position="31"/>
    </location>
</feature>
<feature type="region of interest" description="Disordered" evidence="1">
    <location>
        <begin position="42"/>
        <end position="64"/>
    </location>
</feature>